<dbReference type="Gene3D" id="3.40.50.1820">
    <property type="entry name" value="alpha/beta hydrolase"/>
    <property type="match status" value="1"/>
</dbReference>
<dbReference type="InterPro" id="IPR051044">
    <property type="entry name" value="MAG_DAG_Lipase"/>
</dbReference>
<keyword evidence="3" id="KW-1185">Reference proteome</keyword>
<name>A0A1N6G7I7_9RHOB</name>
<evidence type="ECO:0000313" key="2">
    <source>
        <dbReference type="EMBL" id="SIO03500.1"/>
    </source>
</evidence>
<dbReference type="Proteomes" id="UP000184932">
    <property type="component" value="Unassembled WGS sequence"/>
</dbReference>
<accession>A0A1N6G7I7</accession>
<gene>
    <name evidence="2" type="ORF">SAMN05444002_2266</name>
</gene>
<organism evidence="2 3">
    <name type="scientific">Vannielia litorea</name>
    <dbReference type="NCBI Taxonomy" id="1217970"/>
    <lineage>
        <taxon>Bacteria</taxon>
        <taxon>Pseudomonadati</taxon>
        <taxon>Pseudomonadota</taxon>
        <taxon>Alphaproteobacteria</taxon>
        <taxon>Rhodobacterales</taxon>
        <taxon>Paracoccaceae</taxon>
        <taxon>Vannielia</taxon>
    </lineage>
</organism>
<sequence>MEEAPLYDEADGPEGGRAFWLTCSDGVRVRMGWWPAETARGTILFFPGRTEYVEKYGRAARAYVAGGWNFAAMDWRGQGLADRALPDPATGHVNQFDDYQRDVDAMVEAVAALEGGPLPRVLIGHSMGGCIGLRAAGRLDLAAVAFSAPMWGIKFHPAVKPAAWVLSALSRPLGMGARYAPGTVPETYALAAQFADNMLTRDEEMWLYMRAQLTAHPELALGGPSLHWLNRALVEMRALLRAPAPDLPCLTYLGGNERIVDPEAVRLRISTWPGAELVEPEGAEHEILMETPEVRNDFISRTLAFFDAQIA</sequence>
<reference evidence="3" key="1">
    <citation type="submission" date="2016-11" db="EMBL/GenBank/DDBJ databases">
        <authorList>
            <person name="Varghese N."/>
            <person name="Submissions S."/>
        </authorList>
    </citation>
    <scope>NUCLEOTIDE SEQUENCE [LARGE SCALE GENOMIC DNA]</scope>
    <source>
        <strain evidence="3">DSM 29440</strain>
    </source>
</reference>
<evidence type="ECO:0000313" key="3">
    <source>
        <dbReference type="Proteomes" id="UP000184932"/>
    </source>
</evidence>
<protein>
    <submittedName>
        <fullName evidence="2">Lysophospholipase</fullName>
    </submittedName>
</protein>
<proteinExistence type="predicted"/>
<feature type="domain" description="Serine aminopeptidase S33" evidence="1">
    <location>
        <begin position="39"/>
        <end position="291"/>
    </location>
</feature>
<dbReference type="InterPro" id="IPR022742">
    <property type="entry name" value="Hydrolase_4"/>
</dbReference>
<dbReference type="AlphaFoldDB" id="A0A1N6G7I7"/>
<dbReference type="SUPFAM" id="SSF53474">
    <property type="entry name" value="alpha/beta-Hydrolases"/>
    <property type="match status" value="1"/>
</dbReference>
<dbReference type="PANTHER" id="PTHR11614">
    <property type="entry name" value="PHOSPHOLIPASE-RELATED"/>
    <property type="match status" value="1"/>
</dbReference>
<evidence type="ECO:0000259" key="1">
    <source>
        <dbReference type="Pfam" id="PF12146"/>
    </source>
</evidence>
<dbReference type="Pfam" id="PF12146">
    <property type="entry name" value="Hydrolase_4"/>
    <property type="match status" value="1"/>
</dbReference>
<dbReference type="RefSeq" id="WP_074256308.1">
    <property type="nucleotide sequence ID" value="NZ_FSRL01000001.1"/>
</dbReference>
<dbReference type="EMBL" id="FSRL01000001">
    <property type="protein sequence ID" value="SIO03500.1"/>
    <property type="molecule type" value="Genomic_DNA"/>
</dbReference>
<dbReference type="STRING" id="1217970.SAMN05444002_2266"/>
<dbReference type="InterPro" id="IPR029058">
    <property type="entry name" value="AB_hydrolase_fold"/>
</dbReference>